<evidence type="ECO:0000313" key="2">
    <source>
        <dbReference type="EMBL" id="WAC03378.1"/>
    </source>
</evidence>
<gene>
    <name evidence="2" type="ORF">N7U66_07550</name>
</gene>
<sequence>MKWSKYPNRIKIFGIWFVLNFALWVLFGMAIPEQTFEEKIAASKEHLNTGNYKLAKSGLSKIKPTDTGYKEAQYLIIKADSLITMEKEQKLLAKEAAKKKARETNEIEQKKQLEREIAAITEGVDFSSYKGSVDALQMELILFGAWAKIIEDGEKYEAPEIRKLAKTLKNKVVNLQVREFPKMRKEYAKIMADKLWSNDINVYSSGFGSTYINLTGGIFAANKNKKDFQNQIRESLKMYRFKQARYRWYKGDDEYTYWSLEPEKDTQLVTFK</sequence>
<keyword evidence="1" id="KW-1133">Transmembrane helix</keyword>
<accession>A0A9E8SEB5</accession>
<dbReference type="Proteomes" id="UP001164705">
    <property type="component" value="Chromosome"/>
</dbReference>
<dbReference type="AlphaFoldDB" id="A0A9E8SEB5"/>
<evidence type="ECO:0000256" key="1">
    <source>
        <dbReference type="SAM" id="Phobius"/>
    </source>
</evidence>
<protein>
    <submittedName>
        <fullName evidence="2">Uncharacterized protein</fullName>
    </submittedName>
</protein>
<keyword evidence="3" id="KW-1185">Reference proteome</keyword>
<dbReference type="EMBL" id="CP113088">
    <property type="protein sequence ID" value="WAC03378.1"/>
    <property type="molecule type" value="Genomic_DNA"/>
</dbReference>
<evidence type="ECO:0000313" key="3">
    <source>
        <dbReference type="Proteomes" id="UP001164705"/>
    </source>
</evidence>
<proteinExistence type="predicted"/>
<keyword evidence="1" id="KW-0472">Membrane</keyword>
<dbReference type="RefSeq" id="WP_267677959.1">
    <property type="nucleotide sequence ID" value="NZ_CP113088.1"/>
</dbReference>
<organism evidence="2 3">
    <name type="scientific">Lacinutrix neustonica</name>
    <dbReference type="NCBI Taxonomy" id="2980107"/>
    <lineage>
        <taxon>Bacteria</taxon>
        <taxon>Pseudomonadati</taxon>
        <taxon>Bacteroidota</taxon>
        <taxon>Flavobacteriia</taxon>
        <taxon>Flavobacteriales</taxon>
        <taxon>Flavobacteriaceae</taxon>
        <taxon>Lacinutrix</taxon>
    </lineage>
</organism>
<reference evidence="2" key="1">
    <citation type="submission" date="2022-11" db="EMBL/GenBank/DDBJ databases">
        <title>Lacinutrix neustonica HL-RS19T sp. nov., isolated from the surface microlayer sample of brackish Lake Shihwa.</title>
        <authorList>
            <person name="Choi J.Y."/>
            <person name="Hwang C.Y."/>
        </authorList>
    </citation>
    <scope>NUCLEOTIDE SEQUENCE</scope>
    <source>
        <strain evidence="2">HL-RS19</strain>
    </source>
</reference>
<name>A0A9E8SEB5_9FLAO</name>
<dbReference type="KEGG" id="lnu:N7U66_07550"/>
<feature type="transmembrane region" description="Helical" evidence="1">
    <location>
        <begin position="12"/>
        <end position="31"/>
    </location>
</feature>
<keyword evidence="1" id="KW-0812">Transmembrane</keyword>